<dbReference type="InterPro" id="IPR029063">
    <property type="entry name" value="SAM-dependent_MTases_sf"/>
</dbReference>
<dbReference type="RefSeq" id="WP_192752157.1">
    <property type="nucleotide sequence ID" value="NZ_BAABJL010000134.1"/>
</dbReference>
<dbReference type="InterPro" id="IPR052939">
    <property type="entry name" value="23S_rRNA_MeTrnsfrase_RlmA"/>
</dbReference>
<dbReference type="GO" id="GO:0008168">
    <property type="term" value="F:methyltransferase activity"/>
    <property type="evidence" value="ECO:0007669"/>
    <property type="project" value="UniProtKB-KW"/>
</dbReference>
<dbReference type="PANTHER" id="PTHR43460:SF1">
    <property type="entry name" value="METHYLTRANSFERASE TYPE 11 DOMAIN-CONTAINING PROTEIN"/>
    <property type="match status" value="1"/>
</dbReference>
<dbReference type="GO" id="GO:0032259">
    <property type="term" value="P:methylation"/>
    <property type="evidence" value="ECO:0007669"/>
    <property type="project" value="UniProtKB-KW"/>
</dbReference>
<dbReference type="SUPFAM" id="SSF53335">
    <property type="entry name" value="S-adenosyl-L-methionine-dependent methyltransferases"/>
    <property type="match status" value="1"/>
</dbReference>
<keyword evidence="1" id="KW-0808">Transferase</keyword>
<reference evidence="1" key="1">
    <citation type="submission" date="2020-10" db="EMBL/GenBank/DDBJ databases">
        <title>Sequencing the genomes of 1000 actinobacteria strains.</title>
        <authorList>
            <person name="Klenk H.-P."/>
        </authorList>
    </citation>
    <scope>NUCLEOTIDE SEQUENCE</scope>
    <source>
        <strain evidence="1">DSM 45354</strain>
    </source>
</reference>
<dbReference type="PANTHER" id="PTHR43460">
    <property type="entry name" value="METHYLTRANSFERASE"/>
    <property type="match status" value="1"/>
</dbReference>
<evidence type="ECO:0000313" key="2">
    <source>
        <dbReference type="Proteomes" id="UP000638648"/>
    </source>
</evidence>
<proteinExistence type="predicted"/>
<dbReference type="Proteomes" id="UP000638648">
    <property type="component" value="Unassembled WGS sequence"/>
</dbReference>
<dbReference type="EMBL" id="JADBEM010000001">
    <property type="protein sequence ID" value="MBE1608375.1"/>
    <property type="molecule type" value="Genomic_DNA"/>
</dbReference>
<protein>
    <submittedName>
        <fullName evidence="1">SAM-dependent methyltransferase</fullName>
    </submittedName>
</protein>
<keyword evidence="1" id="KW-0489">Methyltransferase</keyword>
<dbReference type="Gene3D" id="3.40.50.150">
    <property type="entry name" value="Vaccinia Virus protein VP39"/>
    <property type="match status" value="1"/>
</dbReference>
<organism evidence="1 2">
    <name type="scientific">Actinopolymorpha pittospori</name>
    <dbReference type="NCBI Taxonomy" id="648752"/>
    <lineage>
        <taxon>Bacteria</taxon>
        <taxon>Bacillati</taxon>
        <taxon>Actinomycetota</taxon>
        <taxon>Actinomycetes</taxon>
        <taxon>Propionibacteriales</taxon>
        <taxon>Actinopolymorphaceae</taxon>
        <taxon>Actinopolymorpha</taxon>
    </lineage>
</organism>
<name>A0A927MWT4_9ACTN</name>
<dbReference type="AlphaFoldDB" id="A0A927MWT4"/>
<evidence type="ECO:0000313" key="1">
    <source>
        <dbReference type="EMBL" id="MBE1608375.1"/>
    </source>
</evidence>
<gene>
    <name evidence="1" type="ORF">HEB94_005223</name>
</gene>
<keyword evidence="2" id="KW-1185">Reference proteome</keyword>
<sequence length="259" mass="28680">MREALSYEDLVSEALAAPFRGWDFSYLKDRVRDCEIPWSYEDLASAEISESTRLLDVDTGGGETVAGVLAMLPKHARRPAHIVATEAWQPNVPIARERLEPLGVDVRQSASGEPLPADDAEFTLVLNRHGACDPNELRRVLQAGGVYLNQSVGRRNDIELNTALGGPPPRYPESATLDHAVAALEQHGFEIAQAEEAFTEFAFCDIGAVVFHLSAVSWQVPGFDVTTYGRPLRELDARIREEGPFVVLHHRFLVKAVRR</sequence>
<comment type="caution">
    <text evidence="1">The sequence shown here is derived from an EMBL/GenBank/DDBJ whole genome shotgun (WGS) entry which is preliminary data.</text>
</comment>
<accession>A0A927MWT4</accession>